<keyword evidence="2" id="KW-1133">Transmembrane helix</keyword>
<accession>F5R9X2</accession>
<evidence type="ECO:0000256" key="1">
    <source>
        <dbReference type="SAM" id="MobiDB-lite"/>
    </source>
</evidence>
<keyword evidence="2" id="KW-0472">Membrane</keyword>
<sequence>MLRPLLLCLPLLCGLPPALADNMFCGGARSPASPDDLDNAVGELSLQYVASRPAGPVSCAAGYLLSKCGDHETANRVFDKCIAAGYTGALIWKALMYENGHGVPKDAERAADMLYRAATSGDPYYGPLGKMHYATALLQGRGVPRDEQAAMRWFREAAAEGDETAQEFLRTGRHTAVRDETGRGVGAGDGAGDPTVRRDSAADRVLDAAAGELSLELESEGVSRSARPAAPPAVPVPAARRMGGDGSPTGARPVSPPLPADGAVAAALSPTGRRLTETVLAPAPGAATPGSALWLLPMLIAFITGALVRVRRPRTEARARPAEALHRPLLRRVA</sequence>
<feature type="signal peptide" evidence="3">
    <location>
        <begin position="1"/>
        <end position="20"/>
    </location>
</feature>
<dbReference type="Proteomes" id="UP000005019">
    <property type="component" value="Unassembled WGS sequence"/>
</dbReference>
<dbReference type="AlphaFoldDB" id="F5R9X2"/>
<protein>
    <recommendedName>
        <fullName evidence="6">Sel1 repeat family protein</fullName>
    </recommendedName>
</protein>
<proteinExistence type="predicted"/>
<dbReference type="PANTHER" id="PTHR45011:SF1">
    <property type="entry name" value="DAP3-BINDING CELL DEATH ENHANCER 1"/>
    <property type="match status" value="1"/>
</dbReference>
<feature type="compositionally biased region" description="Low complexity" evidence="1">
    <location>
        <begin position="218"/>
        <end position="228"/>
    </location>
</feature>
<dbReference type="InterPro" id="IPR006597">
    <property type="entry name" value="Sel1-like"/>
</dbReference>
<feature type="transmembrane region" description="Helical" evidence="2">
    <location>
        <begin position="292"/>
        <end position="310"/>
    </location>
</feature>
<organism evidence="4 5">
    <name type="scientific">Methyloversatilis universalis (strain ATCC BAA-1314 / DSM 25237 / JCM 13912 / CCUG 52030 / FAM5)</name>
    <dbReference type="NCBI Taxonomy" id="1000565"/>
    <lineage>
        <taxon>Bacteria</taxon>
        <taxon>Pseudomonadati</taxon>
        <taxon>Pseudomonadota</taxon>
        <taxon>Betaproteobacteria</taxon>
        <taxon>Nitrosomonadales</taxon>
        <taxon>Sterolibacteriaceae</taxon>
        <taxon>Methyloversatilis</taxon>
    </lineage>
</organism>
<keyword evidence="2" id="KW-0812">Transmembrane</keyword>
<evidence type="ECO:0000313" key="4">
    <source>
        <dbReference type="EMBL" id="EGK72638.1"/>
    </source>
</evidence>
<dbReference type="Pfam" id="PF08238">
    <property type="entry name" value="Sel1"/>
    <property type="match status" value="2"/>
</dbReference>
<evidence type="ECO:0000313" key="5">
    <source>
        <dbReference type="Proteomes" id="UP000005019"/>
    </source>
</evidence>
<feature type="region of interest" description="Disordered" evidence="1">
    <location>
        <begin position="218"/>
        <end position="261"/>
    </location>
</feature>
<keyword evidence="5" id="KW-1185">Reference proteome</keyword>
<evidence type="ECO:0000256" key="3">
    <source>
        <dbReference type="SAM" id="SignalP"/>
    </source>
</evidence>
<feature type="chain" id="PRO_5003327132" description="Sel1 repeat family protein" evidence="3">
    <location>
        <begin position="21"/>
        <end position="334"/>
    </location>
</feature>
<keyword evidence="3" id="KW-0732">Signal</keyword>
<gene>
    <name evidence="4" type="ORF">METUNv1_01048</name>
</gene>
<dbReference type="SUPFAM" id="SSF81901">
    <property type="entry name" value="HCP-like"/>
    <property type="match status" value="1"/>
</dbReference>
<dbReference type="SMART" id="SM00671">
    <property type="entry name" value="SEL1"/>
    <property type="match status" value="2"/>
</dbReference>
<feature type="region of interest" description="Disordered" evidence="1">
    <location>
        <begin position="176"/>
        <end position="199"/>
    </location>
</feature>
<name>F5R9X2_METUF</name>
<dbReference type="STRING" id="1000565.METUNv1_01048"/>
<dbReference type="EMBL" id="AFHG01000033">
    <property type="protein sequence ID" value="EGK72638.1"/>
    <property type="molecule type" value="Genomic_DNA"/>
</dbReference>
<reference evidence="4 5" key="1">
    <citation type="journal article" date="2011" name="J. Bacteriol.">
        <title>Genome sequence of Methyloversatilis universalis FAM5T, a methylotrophic representative of the order Rhodocyclales.</title>
        <authorList>
            <person name="Kittichotirat W."/>
            <person name="Good N.M."/>
            <person name="Hall R."/>
            <person name="Bringel F."/>
            <person name="Lajus A."/>
            <person name="Medigue C."/>
            <person name="Smalley N.E."/>
            <person name="Beck D."/>
            <person name="Bumgarner R."/>
            <person name="Vuilleumier S."/>
            <person name="Kalyuzhnaya M.G."/>
        </authorList>
    </citation>
    <scope>NUCLEOTIDE SEQUENCE [LARGE SCALE GENOMIC DNA]</scope>
    <source>
        <strain evidence="5">ATCC BAA-1314 / JCM 13912 / FAM5</strain>
    </source>
</reference>
<dbReference type="RefSeq" id="WP_008059538.1">
    <property type="nucleotide sequence ID" value="NZ_AFHG01000033.1"/>
</dbReference>
<evidence type="ECO:0008006" key="6">
    <source>
        <dbReference type="Google" id="ProtNLM"/>
    </source>
</evidence>
<evidence type="ECO:0000256" key="2">
    <source>
        <dbReference type="SAM" id="Phobius"/>
    </source>
</evidence>
<dbReference type="InterPro" id="IPR011990">
    <property type="entry name" value="TPR-like_helical_dom_sf"/>
</dbReference>
<dbReference type="PANTHER" id="PTHR45011">
    <property type="entry name" value="DAP3-BINDING CELL DEATH ENHANCER 1"/>
    <property type="match status" value="1"/>
</dbReference>
<dbReference type="eggNOG" id="COG0790">
    <property type="taxonomic scope" value="Bacteria"/>
</dbReference>
<dbReference type="Gene3D" id="1.25.40.10">
    <property type="entry name" value="Tetratricopeptide repeat domain"/>
    <property type="match status" value="1"/>
</dbReference>
<comment type="caution">
    <text evidence="4">The sequence shown here is derived from an EMBL/GenBank/DDBJ whole genome shotgun (WGS) entry which is preliminary data.</text>
</comment>
<dbReference type="InterPro" id="IPR052748">
    <property type="entry name" value="ISR_Activator"/>
</dbReference>
<dbReference type="OrthoDB" id="5365194at2"/>